<dbReference type="SUPFAM" id="SSF56784">
    <property type="entry name" value="HAD-like"/>
    <property type="match status" value="1"/>
</dbReference>
<dbReference type="EMBL" id="VJMJ01000023">
    <property type="protein sequence ID" value="KAF0742852.1"/>
    <property type="molecule type" value="Genomic_DNA"/>
</dbReference>
<gene>
    <name evidence="2" type="ORF">Ae201684_002249</name>
</gene>
<dbReference type="VEuPathDB" id="FungiDB:AeMF1_004304"/>
<evidence type="ECO:0000313" key="3">
    <source>
        <dbReference type="Proteomes" id="UP000481153"/>
    </source>
</evidence>
<dbReference type="InterPro" id="IPR005519">
    <property type="entry name" value="Acid_phosphat_B-like"/>
</dbReference>
<evidence type="ECO:0000313" key="2">
    <source>
        <dbReference type="EMBL" id="KAF0742852.1"/>
    </source>
</evidence>
<evidence type="ECO:0000256" key="1">
    <source>
        <dbReference type="ARBA" id="ARBA00022729"/>
    </source>
</evidence>
<sequence>MSEPRNGADSDAPDLALEELNWAIHAKNHARSRLALNLLTKIIREDDATRDDIVFQAYLHKFDLEMEFLTFRAARATAIQMITRFHGMYKPYQLKARADIQLYKLEEALLATYVGLSYHPIHQALISELNLLRRRLCRTITSASARKDMDQTDEPFPPYDTDVVNVPDCFVRVQGVRMVPTRLELCDGLSQDQVRRVKAVEPHGTQLLLGKNVEPPAVLLDSAAQAPRMANLAQLCMPVAFLEGFYEPSADNQASLFDRDCGIILSRAVRKLESVPVPPDSIFIFDVDDTAVTSYWYMKQRAFQSIPPTEFYYYSRYKAPAIPLLFKFYTYLLWKGIKVVFLSERPEVVREQTLAVLKAAGYAVDSSNLLMRSPKEQMLSVSILKQRMRTKLHREKQCKIVGCIGDQFCDITGEFTGSPFKIPNYMYHLE</sequence>
<dbReference type="Pfam" id="PF03767">
    <property type="entry name" value="Acid_phosphat_B"/>
    <property type="match status" value="1"/>
</dbReference>
<proteinExistence type="predicted"/>
<dbReference type="PANTHER" id="PTHR31284:SF19">
    <property type="entry name" value="VEGETATIVE STORAGE PROTEIN 1-RELATED"/>
    <property type="match status" value="1"/>
</dbReference>
<protein>
    <submittedName>
        <fullName evidence="2">Uncharacterized protein</fullName>
    </submittedName>
</protein>
<dbReference type="AlphaFoldDB" id="A0A6G0XRC1"/>
<keyword evidence="1" id="KW-0732">Signal</keyword>
<dbReference type="Gene3D" id="3.40.50.1000">
    <property type="entry name" value="HAD superfamily/HAD-like"/>
    <property type="match status" value="1"/>
</dbReference>
<keyword evidence="3" id="KW-1185">Reference proteome</keyword>
<dbReference type="PANTHER" id="PTHR31284">
    <property type="entry name" value="ACID PHOSPHATASE-LIKE PROTEIN"/>
    <property type="match status" value="1"/>
</dbReference>
<accession>A0A6G0XRC1</accession>
<name>A0A6G0XRC1_9STRA</name>
<organism evidence="2 3">
    <name type="scientific">Aphanomyces euteiches</name>
    <dbReference type="NCBI Taxonomy" id="100861"/>
    <lineage>
        <taxon>Eukaryota</taxon>
        <taxon>Sar</taxon>
        <taxon>Stramenopiles</taxon>
        <taxon>Oomycota</taxon>
        <taxon>Saprolegniomycetes</taxon>
        <taxon>Saprolegniales</taxon>
        <taxon>Verrucalvaceae</taxon>
        <taxon>Aphanomyces</taxon>
    </lineage>
</organism>
<comment type="caution">
    <text evidence="2">The sequence shown here is derived from an EMBL/GenBank/DDBJ whole genome shotgun (WGS) entry which is preliminary data.</text>
</comment>
<dbReference type="InterPro" id="IPR023214">
    <property type="entry name" value="HAD_sf"/>
</dbReference>
<reference evidence="2 3" key="1">
    <citation type="submission" date="2019-07" db="EMBL/GenBank/DDBJ databases">
        <title>Genomics analysis of Aphanomyces spp. identifies a new class of oomycete effector associated with host adaptation.</title>
        <authorList>
            <person name="Gaulin E."/>
        </authorList>
    </citation>
    <scope>NUCLEOTIDE SEQUENCE [LARGE SCALE GENOMIC DNA]</scope>
    <source>
        <strain evidence="2 3">ATCC 201684</strain>
    </source>
</reference>
<dbReference type="InterPro" id="IPR036412">
    <property type="entry name" value="HAD-like_sf"/>
</dbReference>
<dbReference type="Proteomes" id="UP000481153">
    <property type="component" value="Unassembled WGS sequence"/>
</dbReference>